<dbReference type="AlphaFoldDB" id="W3WQG3"/>
<dbReference type="OMA" id="CWILRRI"/>
<evidence type="ECO:0000313" key="3">
    <source>
        <dbReference type="Proteomes" id="UP000030651"/>
    </source>
</evidence>
<dbReference type="GeneID" id="19278568"/>
<keyword evidence="3" id="KW-1185">Reference proteome</keyword>
<organism evidence="2 3">
    <name type="scientific">Pestalotiopsis fici (strain W106-1 / CGMCC3.15140)</name>
    <dbReference type="NCBI Taxonomy" id="1229662"/>
    <lineage>
        <taxon>Eukaryota</taxon>
        <taxon>Fungi</taxon>
        <taxon>Dikarya</taxon>
        <taxon>Ascomycota</taxon>
        <taxon>Pezizomycotina</taxon>
        <taxon>Sordariomycetes</taxon>
        <taxon>Xylariomycetidae</taxon>
        <taxon>Amphisphaeriales</taxon>
        <taxon>Sporocadaceae</taxon>
        <taxon>Pestalotiopsis</taxon>
    </lineage>
</organism>
<dbReference type="InParanoid" id="W3WQG3"/>
<accession>W3WQG3</accession>
<name>W3WQG3_PESFW</name>
<dbReference type="HOGENOM" id="CLU_650692_0_0_1"/>
<feature type="compositionally biased region" description="Basic and acidic residues" evidence="1">
    <location>
        <begin position="398"/>
        <end position="422"/>
    </location>
</feature>
<proteinExistence type="predicted"/>
<feature type="compositionally biased region" description="Low complexity" evidence="1">
    <location>
        <begin position="380"/>
        <end position="396"/>
    </location>
</feature>
<dbReference type="EMBL" id="KI912119">
    <property type="protein sequence ID" value="ETS75071.1"/>
    <property type="molecule type" value="Genomic_DNA"/>
</dbReference>
<reference evidence="3" key="1">
    <citation type="journal article" date="2015" name="BMC Genomics">
        <title>Genomic and transcriptomic analysis of the endophytic fungus Pestalotiopsis fici reveals its lifestyle and high potential for synthesis of natural products.</title>
        <authorList>
            <person name="Wang X."/>
            <person name="Zhang X."/>
            <person name="Liu L."/>
            <person name="Xiang M."/>
            <person name="Wang W."/>
            <person name="Sun X."/>
            <person name="Che Y."/>
            <person name="Guo L."/>
            <person name="Liu G."/>
            <person name="Guo L."/>
            <person name="Wang C."/>
            <person name="Yin W.B."/>
            <person name="Stadler M."/>
            <person name="Zhang X."/>
            <person name="Liu X."/>
        </authorList>
    </citation>
    <scope>NUCLEOTIDE SEQUENCE [LARGE SCALE GENOMIC DNA]</scope>
    <source>
        <strain evidence="3">W106-1 / CGMCC3.15140</strain>
    </source>
</reference>
<sequence>MDTIMACLSPCFKTQEPPAETSSFDTKHSNKVRARLGKPLKPINTPIEMVASPAAAFDRFSPMSPRPKAAPSVPPATTPLTATELGELFDKVDETLSGPNIHYAICGLAAMIAHGLTGRGANTVSILVPEDSKDVIRPWVLAGGNMVTKKDSTPHGFEVLMSNGTTRGIKIRWIEGAAFEKLGIIRSHMGSRSARMLTLASCLEQVASAFLKECRGGKPPTPSKHVDTIVQDIRGALESATVHKTSLDPAYLELFLSHQFWSPYHAYMGDERISEIMLLCTRARLPVAEALAEARRHSEVRQHDALLSQYGVQPMLGVVEQQPGAFHNMRTLGRDTVPSTYTLKSKESRGSSDLLPSPTGRSLTAKPRPMPSPLGRGPLSARESGPSHSRSSSSVRVPQDKSKMRESLDLVDARSGRPDGWM</sequence>
<feature type="region of interest" description="Disordered" evidence="1">
    <location>
        <begin position="342"/>
        <end position="422"/>
    </location>
</feature>
<protein>
    <submittedName>
        <fullName evidence="2">Uncharacterized protein</fullName>
    </submittedName>
</protein>
<dbReference type="Proteomes" id="UP000030651">
    <property type="component" value="Unassembled WGS sequence"/>
</dbReference>
<dbReference type="RefSeq" id="XP_007840327.1">
    <property type="nucleotide sequence ID" value="XM_007842136.1"/>
</dbReference>
<dbReference type="STRING" id="1229662.W3WQG3"/>
<evidence type="ECO:0000313" key="2">
    <source>
        <dbReference type="EMBL" id="ETS75071.1"/>
    </source>
</evidence>
<gene>
    <name evidence="2" type="ORF">PFICI_13555</name>
</gene>
<evidence type="ECO:0000256" key="1">
    <source>
        <dbReference type="SAM" id="MobiDB-lite"/>
    </source>
</evidence>
<dbReference type="OrthoDB" id="5236058at2759"/>
<dbReference type="KEGG" id="pfy:PFICI_13555"/>